<dbReference type="SMART" id="SM00062">
    <property type="entry name" value="PBPb"/>
    <property type="match status" value="1"/>
</dbReference>
<dbReference type="PRINTS" id="PR00169">
    <property type="entry name" value="KCHANNEL"/>
</dbReference>
<proteinExistence type="predicted"/>
<feature type="transmembrane region" description="Helical" evidence="1">
    <location>
        <begin position="202"/>
        <end position="223"/>
    </location>
</feature>
<sequence length="359" mass="41033">MKKKRVLVTLFIVACFTMAFSRGKTDTLRVAYTPAAPFVIAENELLEGINLWLWQRVAEDLHLEYTLEPMEFSSMLNALKRGEIDVSINPLTITGERSREMEFTHSFFASHSTIAITEKSSLEKVKQFFGAFFHINFLRGFVLLFVILLFFGSLTWLAEHKRNPNDFRPGIRGVWDGLWWAMVTLSTVGYGDKSPKSRLGKIAALGLMFCGLLFVSGLTASIASSLTVDQLESSQGDFNTYKKRKVGTVKDSEAESFLQARFFKDISTYDRVLPGLMDLEKSKLDAFIYDEPILRYIIQKNTDLHTLDILPQKFDVQFYAFGIRKDAISLEQQISQRILEITESQEWQIVLSEYGLSEF</sequence>
<feature type="signal peptide" evidence="2">
    <location>
        <begin position="1"/>
        <end position="21"/>
    </location>
</feature>
<dbReference type="STRING" id="1300341.I595_416"/>
<evidence type="ECO:0000313" key="5">
    <source>
        <dbReference type="Proteomes" id="UP000050280"/>
    </source>
</evidence>
<evidence type="ECO:0000256" key="1">
    <source>
        <dbReference type="SAM" id="Phobius"/>
    </source>
</evidence>
<dbReference type="PANTHER" id="PTHR18966">
    <property type="entry name" value="IONOTROPIC GLUTAMATE RECEPTOR"/>
    <property type="match status" value="1"/>
</dbReference>
<dbReference type="InterPro" id="IPR015683">
    <property type="entry name" value="Ionotropic_Glu_rcpt"/>
</dbReference>
<dbReference type="Pfam" id="PF07885">
    <property type="entry name" value="Ion_trans_2"/>
    <property type="match status" value="1"/>
</dbReference>
<keyword evidence="2" id="KW-0732">Signal</keyword>
<dbReference type="AlphaFoldDB" id="A0A0P7AIT6"/>
<keyword evidence="5" id="KW-1185">Reference proteome</keyword>
<feature type="domain" description="Solute-binding protein family 3/N-terminal" evidence="3">
    <location>
        <begin position="27"/>
        <end position="357"/>
    </location>
</feature>
<evidence type="ECO:0000256" key="2">
    <source>
        <dbReference type="SAM" id="SignalP"/>
    </source>
</evidence>
<gene>
    <name evidence="4" type="ORF">I595_416</name>
</gene>
<evidence type="ECO:0000259" key="3">
    <source>
        <dbReference type="SMART" id="SM00062"/>
    </source>
</evidence>
<name>A0A0P7AIT6_9FLAO</name>
<feature type="chain" id="PRO_5006134877" evidence="2">
    <location>
        <begin position="22"/>
        <end position="359"/>
    </location>
</feature>
<dbReference type="EMBL" id="LDJX01000001">
    <property type="protein sequence ID" value="KPM33513.1"/>
    <property type="molecule type" value="Genomic_DNA"/>
</dbReference>
<keyword evidence="1" id="KW-0472">Membrane</keyword>
<keyword evidence="1" id="KW-0812">Transmembrane</keyword>
<reference evidence="4 5" key="1">
    <citation type="submission" date="2015-09" db="EMBL/GenBank/DDBJ databases">
        <title>Genome sequence of the marine flavobacterium Croceitalea dokdonensis DOKDO 023 that contains proton- and sodium-pumping rhodopsins.</title>
        <authorList>
            <person name="Kwon S.-K."/>
            <person name="Lee H.K."/>
            <person name="Kwak M.-J."/>
            <person name="Kim J.F."/>
        </authorList>
    </citation>
    <scope>NUCLEOTIDE SEQUENCE [LARGE SCALE GENOMIC DNA]</scope>
    <source>
        <strain evidence="4 5">DOKDO 023</strain>
    </source>
</reference>
<evidence type="ECO:0000313" key="4">
    <source>
        <dbReference type="EMBL" id="KPM33513.1"/>
    </source>
</evidence>
<dbReference type="Gene3D" id="3.40.190.10">
    <property type="entry name" value="Periplasmic binding protein-like II"/>
    <property type="match status" value="2"/>
</dbReference>
<accession>A0A0P7AIT6</accession>
<protein>
    <submittedName>
        <fullName evidence="4">Extracellular solute-binding protein, family 3</fullName>
    </submittedName>
</protein>
<dbReference type="SUPFAM" id="SSF53850">
    <property type="entry name" value="Periplasmic binding protein-like II"/>
    <property type="match status" value="1"/>
</dbReference>
<dbReference type="Gene3D" id="1.10.287.70">
    <property type="match status" value="1"/>
</dbReference>
<dbReference type="OrthoDB" id="9799090at2"/>
<dbReference type="SUPFAM" id="SSF81324">
    <property type="entry name" value="Voltage-gated potassium channels"/>
    <property type="match status" value="1"/>
</dbReference>
<feature type="transmembrane region" description="Helical" evidence="1">
    <location>
        <begin position="137"/>
        <end position="158"/>
    </location>
</feature>
<organism evidence="4 5">
    <name type="scientific">Croceitalea dokdonensis DOKDO 023</name>
    <dbReference type="NCBI Taxonomy" id="1300341"/>
    <lineage>
        <taxon>Bacteria</taxon>
        <taxon>Pseudomonadati</taxon>
        <taxon>Bacteroidota</taxon>
        <taxon>Flavobacteriia</taxon>
        <taxon>Flavobacteriales</taxon>
        <taxon>Flavobacteriaceae</taxon>
        <taxon>Croceitalea</taxon>
    </lineage>
</organism>
<keyword evidence="1" id="KW-1133">Transmembrane helix</keyword>
<dbReference type="Proteomes" id="UP000050280">
    <property type="component" value="Unassembled WGS sequence"/>
</dbReference>
<dbReference type="InterPro" id="IPR001638">
    <property type="entry name" value="Solute-binding_3/MltF_N"/>
</dbReference>
<dbReference type="RefSeq" id="WP_054557690.1">
    <property type="nucleotide sequence ID" value="NZ_LDJX01000001.1"/>
</dbReference>
<dbReference type="InterPro" id="IPR013099">
    <property type="entry name" value="K_chnl_dom"/>
</dbReference>
<dbReference type="Pfam" id="PF00497">
    <property type="entry name" value="SBP_bac_3"/>
    <property type="match status" value="1"/>
</dbReference>
<comment type="caution">
    <text evidence="4">The sequence shown here is derived from an EMBL/GenBank/DDBJ whole genome shotgun (WGS) entry which is preliminary data.</text>
</comment>
<dbReference type="PATRIC" id="fig|1300341.3.peg.415"/>